<dbReference type="CDD" id="cd00616">
    <property type="entry name" value="AHBA_syn"/>
    <property type="match status" value="1"/>
</dbReference>
<name>A0ABY2G8V2_9FLAO</name>
<dbReference type="EMBL" id="SOQZ01000001">
    <property type="protein sequence ID" value="TDY14222.1"/>
    <property type="molecule type" value="Genomic_DNA"/>
</dbReference>
<evidence type="ECO:0000313" key="4">
    <source>
        <dbReference type="EMBL" id="TDY14222.1"/>
    </source>
</evidence>
<evidence type="ECO:0000256" key="2">
    <source>
        <dbReference type="ARBA" id="ARBA00037999"/>
    </source>
</evidence>
<keyword evidence="1 3" id="KW-0663">Pyridoxal phosphate</keyword>
<reference evidence="4 5" key="1">
    <citation type="submission" date="2019-03" db="EMBL/GenBank/DDBJ databases">
        <title>Genomic Encyclopedia of Type Strains, Phase III (KMG-III): the genomes of soil and plant-associated and newly described type strains.</title>
        <authorList>
            <person name="Whitman W."/>
        </authorList>
    </citation>
    <scope>NUCLEOTIDE SEQUENCE [LARGE SCALE GENOMIC DNA]</scope>
    <source>
        <strain evidence="4 5">CGMCC 1.10957</strain>
    </source>
</reference>
<gene>
    <name evidence="4" type="ORF">A8975_0826</name>
</gene>
<dbReference type="SUPFAM" id="SSF53383">
    <property type="entry name" value="PLP-dependent transferases"/>
    <property type="match status" value="1"/>
</dbReference>
<evidence type="ECO:0000256" key="1">
    <source>
        <dbReference type="ARBA" id="ARBA00022898"/>
    </source>
</evidence>
<comment type="caution">
    <text evidence="4">The sequence shown here is derived from an EMBL/GenBank/DDBJ whole genome shotgun (WGS) entry which is preliminary data.</text>
</comment>
<dbReference type="InterPro" id="IPR015424">
    <property type="entry name" value="PyrdxlP-dep_Trfase"/>
</dbReference>
<dbReference type="Gene3D" id="3.90.1150.10">
    <property type="entry name" value="Aspartate Aminotransferase, domain 1"/>
    <property type="match status" value="1"/>
</dbReference>
<keyword evidence="5" id="KW-1185">Reference proteome</keyword>
<dbReference type="PANTHER" id="PTHR30244">
    <property type="entry name" value="TRANSAMINASE"/>
    <property type="match status" value="1"/>
</dbReference>
<dbReference type="PANTHER" id="PTHR30244:SF36">
    <property type="entry name" value="3-OXO-GLUCOSE-6-PHOSPHATE:GLUTAMATE AMINOTRANSFERASE"/>
    <property type="match status" value="1"/>
</dbReference>
<dbReference type="InterPro" id="IPR000653">
    <property type="entry name" value="DegT/StrS_aminotransferase"/>
</dbReference>
<dbReference type="RefSeq" id="WP_317128035.1">
    <property type="nucleotide sequence ID" value="NZ_SOQZ01000001.1"/>
</dbReference>
<dbReference type="Pfam" id="PF01041">
    <property type="entry name" value="DegT_DnrJ_EryC1"/>
    <property type="match status" value="1"/>
</dbReference>
<comment type="similarity">
    <text evidence="2 3">Belongs to the DegT/DnrJ/EryC1 family.</text>
</comment>
<dbReference type="PIRSF" id="PIRSF000390">
    <property type="entry name" value="PLP_StrS"/>
    <property type="match status" value="1"/>
</dbReference>
<evidence type="ECO:0000256" key="3">
    <source>
        <dbReference type="RuleBase" id="RU004508"/>
    </source>
</evidence>
<evidence type="ECO:0000313" key="5">
    <source>
        <dbReference type="Proteomes" id="UP000294930"/>
    </source>
</evidence>
<dbReference type="InterPro" id="IPR015421">
    <property type="entry name" value="PyrdxlP-dep_Trfase_major"/>
</dbReference>
<protein>
    <submittedName>
        <fullName evidence="4">dTDP-4-amino-4,6-dideoxygalactose transaminase</fullName>
    </submittedName>
</protein>
<dbReference type="InterPro" id="IPR015422">
    <property type="entry name" value="PyrdxlP-dep_Trfase_small"/>
</dbReference>
<dbReference type="Proteomes" id="UP000294930">
    <property type="component" value="Unassembled WGS sequence"/>
</dbReference>
<sequence>MMISFLDLKSINKKYESSFKNYIETFFDTGKYILGKEVDLFEQNYAEYCGTNYCIGTGNGLDALVLIFKSFIHLGKLKLGDEVLVPANTYIASILSVIEAGLKPVFVEPDAKTFNISPSEIEKHISVNTKAIMPVHLYGQLADMEKINAIAKTHGLIVVEDAAQAHGAENNLGIKAGNLSDAAAFSFYPSKNLGALGDAGAVTTNNEDIANCIRLLRNYGSKEKYKNEIIGCNSRLDELQAAFLSIKLKGLDNENKRRQEVAKQYLNGIKNEKIILPFYDATKNHIFHAFVVQVNERKKFTEYLTNNGVGWLIHYPIAPHKQHAFKKYSELNLPITESIHNTVVSIPMSPVITDAEVKKVIETLNAY</sequence>
<accession>A0ABY2G8V2</accession>
<dbReference type="Gene3D" id="3.40.640.10">
    <property type="entry name" value="Type I PLP-dependent aspartate aminotransferase-like (Major domain)"/>
    <property type="match status" value="1"/>
</dbReference>
<proteinExistence type="inferred from homology"/>
<organism evidence="4 5">
    <name type="scientific">Meridianimaribacter flavus</name>
    <dbReference type="NCBI Taxonomy" id="571115"/>
    <lineage>
        <taxon>Bacteria</taxon>
        <taxon>Pseudomonadati</taxon>
        <taxon>Bacteroidota</taxon>
        <taxon>Flavobacteriia</taxon>
        <taxon>Flavobacteriales</taxon>
        <taxon>Flavobacteriaceae</taxon>
        <taxon>Meridianimaribacter</taxon>
    </lineage>
</organism>